<name>A0AAD5S8C4_9FUNG</name>
<evidence type="ECO:0000256" key="1">
    <source>
        <dbReference type="ARBA" id="ARBA00006484"/>
    </source>
</evidence>
<dbReference type="PRINTS" id="PR00080">
    <property type="entry name" value="SDRFAMILY"/>
</dbReference>
<dbReference type="EMBL" id="JADGJD010002288">
    <property type="protein sequence ID" value="KAJ3033449.1"/>
    <property type="molecule type" value="Genomic_DNA"/>
</dbReference>
<proteinExistence type="inferred from homology"/>
<comment type="similarity">
    <text evidence="1 3">Belongs to the short-chain dehydrogenases/reductases (SDR) family.</text>
</comment>
<accession>A0AAD5S8C4</accession>
<dbReference type="GO" id="GO:0005737">
    <property type="term" value="C:cytoplasm"/>
    <property type="evidence" value="ECO:0007669"/>
    <property type="project" value="TreeGrafter"/>
</dbReference>
<keyword evidence="2" id="KW-0560">Oxidoreductase</keyword>
<dbReference type="SUPFAM" id="SSF51735">
    <property type="entry name" value="NAD(P)-binding Rossmann-fold domains"/>
    <property type="match status" value="1"/>
</dbReference>
<evidence type="ECO:0000313" key="4">
    <source>
        <dbReference type="EMBL" id="KAJ3033449.1"/>
    </source>
</evidence>
<reference evidence="4" key="1">
    <citation type="submission" date="2020-05" db="EMBL/GenBank/DDBJ databases">
        <title>Phylogenomic resolution of chytrid fungi.</title>
        <authorList>
            <person name="Stajich J.E."/>
            <person name="Amses K."/>
            <person name="Simmons R."/>
            <person name="Seto K."/>
            <person name="Myers J."/>
            <person name="Bonds A."/>
            <person name="Quandt C.A."/>
            <person name="Barry K."/>
            <person name="Liu P."/>
            <person name="Grigoriev I."/>
            <person name="Longcore J.E."/>
            <person name="James T.Y."/>
        </authorList>
    </citation>
    <scope>NUCLEOTIDE SEQUENCE</scope>
    <source>
        <strain evidence="4">JEL0318</strain>
    </source>
</reference>
<organism evidence="4 5">
    <name type="scientific">Rhizophlyctis rosea</name>
    <dbReference type="NCBI Taxonomy" id="64517"/>
    <lineage>
        <taxon>Eukaryota</taxon>
        <taxon>Fungi</taxon>
        <taxon>Fungi incertae sedis</taxon>
        <taxon>Chytridiomycota</taxon>
        <taxon>Chytridiomycota incertae sedis</taxon>
        <taxon>Chytridiomycetes</taxon>
        <taxon>Rhizophlyctidales</taxon>
        <taxon>Rhizophlyctidaceae</taxon>
        <taxon>Rhizophlyctis</taxon>
    </lineage>
</organism>
<dbReference type="GO" id="GO:0016616">
    <property type="term" value="F:oxidoreductase activity, acting on the CH-OH group of donors, NAD or NADP as acceptor"/>
    <property type="evidence" value="ECO:0007669"/>
    <property type="project" value="TreeGrafter"/>
</dbReference>
<dbReference type="Proteomes" id="UP001212841">
    <property type="component" value="Unassembled WGS sequence"/>
</dbReference>
<protein>
    <recommendedName>
        <fullName evidence="6">15-hydroxyprostaglandin dehydrogenase</fullName>
    </recommendedName>
</protein>
<evidence type="ECO:0000256" key="3">
    <source>
        <dbReference type="RuleBase" id="RU000363"/>
    </source>
</evidence>
<comment type="caution">
    <text evidence="4">The sequence shown here is derived from an EMBL/GenBank/DDBJ whole genome shotgun (WGS) entry which is preliminary data.</text>
</comment>
<evidence type="ECO:0000313" key="5">
    <source>
        <dbReference type="Proteomes" id="UP001212841"/>
    </source>
</evidence>
<gene>
    <name evidence="4" type="ORF">HK097_004838</name>
</gene>
<evidence type="ECO:0008006" key="6">
    <source>
        <dbReference type="Google" id="ProtNLM"/>
    </source>
</evidence>
<dbReference type="FunFam" id="3.40.50.720:FF:000084">
    <property type="entry name" value="Short-chain dehydrogenase reductase"/>
    <property type="match status" value="1"/>
</dbReference>
<dbReference type="InterPro" id="IPR036291">
    <property type="entry name" value="NAD(P)-bd_dom_sf"/>
</dbReference>
<sequence length="256" mass="27286">MKVDGSVAIITGASSGFGLALADRLVGKGAKVVLGDIAEPAGKALQDSLNKRRADSAIFVKCDVTKKADVVRLFDVAKERFGQFDIVVNNAGIAENKHFAADHEDSWIKVVDINLTAVILGTRVAITEFLSAKRKGVILNTASLAGLYPQPGQPVYAATKGGVVHFTRSFNVLGAQKGIRVNAICPSFSPTNIVKGAIELHGQAFEKAIQKELVPVETVIDAFVKGIEDETLAGACIRVTAQNGIDVYRFRKTPKL</sequence>
<dbReference type="PANTHER" id="PTHR44229">
    <property type="entry name" value="15-HYDROXYPROSTAGLANDIN DEHYDROGENASE [NAD(+)]"/>
    <property type="match status" value="1"/>
</dbReference>
<dbReference type="PRINTS" id="PR00081">
    <property type="entry name" value="GDHRDH"/>
</dbReference>
<dbReference type="Pfam" id="PF00106">
    <property type="entry name" value="adh_short"/>
    <property type="match status" value="1"/>
</dbReference>
<keyword evidence="5" id="KW-1185">Reference proteome</keyword>
<evidence type="ECO:0000256" key="2">
    <source>
        <dbReference type="ARBA" id="ARBA00023002"/>
    </source>
</evidence>
<dbReference type="PANTHER" id="PTHR44229:SF4">
    <property type="entry name" value="15-HYDROXYPROSTAGLANDIN DEHYDROGENASE [NAD(+)]"/>
    <property type="match status" value="1"/>
</dbReference>
<dbReference type="InterPro" id="IPR002347">
    <property type="entry name" value="SDR_fam"/>
</dbReference>
<dbReference type="Gene3D" id="3.40.50.720">
    <property type="entry name" value="NAD(P)-binding Rossmann-like Domain"/>
    <property type="match status" value="1"/>
</dbReference>
<dbReference type="AlphaFoldDB" id="A0AAD5S8C4"/>